<gene>
    <name evidence="2" type="ORF">SAMN02745163_01663</name>
</gene>
<dbReference type="PANTHER" id="PTHR43861">
    <property type="entry name" value="TRANS-ACONITATE 2-METHYLTRANSFERASE-RELATED"/>
    <property type="match status" value="1"/>
</dbReference>
<dbReference type="GO" id="GO:0008168">
    <property type="term" value="F:methyltransferase activity"/>
    <property type="evidence" value="ECO:0007669"/>
    <property type="project" value="UniProtKB-KW"/>
</dbReference>
<sequence length="203" mass="23596">MSFDDYAKNWDTDKRINRAKIISKEIIDLIDINNTSTAMEFGCGTGLISFNLYDKFKNITLIDSSKGMIDVLNSKIHEYKVGNMIPLKLDIFNEEALDKTFDVIYNSMVLHHIKDTQVIIKRFYELINKDGYLCIVDLNEEDGKFHKEYPDFDGHNGFNQEKLKGILSSEGFRDIESKTFFYDKKIIDGEEVNYSLFLIKAKK</sequence>
<dbReference type="Pfam" id="PF13489">
    <property type="entry name" value="Methyltransf_23"/>
    <property type="match status" value="1"/>
</dbReference>
<dbReference type="Proteomes" id="UP000184310">
    <property type="component" value="Unassembled WGS sequence"/>
</dbReference>
<dbReference type="RefSeq" id="WP_072986210.1">
    <property type="nucleotide sequence ID" value="NZ_FQZB01000007.1"/>
</dbReference>
<dbReference type="InterPro" id="IPR029063">
    <property type="entry name" value="SAM-dependent_MTases_sf"/>
</dbReference>
<dbReference type="OrthoDB" id="9791837at2"/>
<evidence type="ECO:0000313" key="3">
    <source>
        <dbReference type="Proteomes" id="UP000184310"/>
    </source>
</evidence>
<keyword evidence="2" id="KW-0489">Methyltransferase</keyword>
<dbReference type="STRING" id="1121302.SAMN02745163_01663"/>
<dbReference type="AlphaFoldDB" id="A0A1M6I286"/>
<proteinExistence type="predicted"/>
<protein>
    <submittedName>
        <fullName evidence="2">Ubiquinone/menaquinone biosynthesis C-methylase UbiE</fullName>
    </submittedName>
</protein>
<dbReference type="EMBL" id="FQZB01000007">
    <property type="protein sequence ID" value="SHJ28364.1"/>
    <property type="molecule type" value="Genomic_DNA"/>
</dbReference>
<keyword evidence="1" id="KW-0808">Transferase</keyword>
<dbReference type="SUPFAM" id="SSF53335">
    <property type="entry name" value="S-adenosyl-L-methionine-dependent methyltransferases"/>
    <property type="match status" value="1"/>
</dbReference>
<evidence type="ECO:0000313" key="2">
    <source>
        <dbReference type="EMBL" id="SHJ28364.1"/>
    </source>
</evidence>
<accession>A0A1M6I286</accession>
<evidence type="ECO:0000256" key="1">
    <source>
        <dbReference type="ARBA" id="ARBA00022679"/>
    </source>
</evidence>
<dbReference type="GO" id="GO:0032259">
    <property type="term" value="P:methylation"/>
    <property type="evidence" value="ECO:0007669"/>
    <property type="project" value="UniProtKB-KW"/>
</dbReference>
<dbReference type="CDD" id="cd02440">
    <property type="entry name" value="AdoMet_MTases"/>
    <property type="match status" value="1"/>
</dbReference>
<dbReference type="Gene3D" id="3.40.50.150">
    <property type="entry name" value="Vaccinia Virus protein VP39"/>
    <property type="match status" value="1"/>
</dbReference>
<reference evidence="2 3" key="1">
    <citation type="submission" date="2016-11" db="EMBL/GenBank/DDBJ databases">
        <authorList>
            <person name="Jaros S."/>
            <person name="Januszkiewicz K."/>
            <person name="Wedrychowicz H."/>
        </authorList>
    </citation>
    <scope>NUCLEOTIDE SEQUENCE [LARGE SCALE GENOMIC DNA]</scope>
    <source>
        <strain evidence="2 3">DSM 21758</strain>
    </source>
</reference>
<dbReference type="PANTHER" id="PTHR43861:SF3">
    <property type="entry name" value="PUTATIVE (AFU_ORTHOLOGUE AFUA_2G14390)-RELATED"/>
    <property type="match status" value="1"/>
</dbReference>
<name>A0A1M6I286_9CLOT</name>
<keyword evidence="3" id="KW-1185">Reference proteome</keyword>
<keyword evidence="2" id="KW-0830">Ubiquinone</keyword>
<organism evidence="2 3">
    <name type="scientific">Clostridium cavendishii DSM 21758</name>
    <dbReference type="NCBI Taxonomy" id="1121302"/>
    <lineage>
        <taxon>Bacteria</taxon>
        <taxon>Bacillati</taxon>
        <taxon>Bacillota</taxon>
        <taxon>Clostridia</taxon>
        <taxon>Eubacteriales</taxon>
        <taxon>Clostridiaceae</taxon>
        <taxon>Clostridium</taxon>
    </lineage>
</organism>